<keyword evidence="14" id="KW-0472">Membrane</keyword>
<evidence type="ECO:0000256" key="8">
    <source>
        <dbReference type="ARBA" id="ARBA00022741"/>
    </source>
</evidence>
<dbReference type="PANTHER" id="PTHR42724">
    <property type="entry name" value="TETRAACYLDISACCHARIDE 4'-KINASE"/>
    <property type="match status" value="1"/>
</dbReference>
<evidence type="ECO:0000256" key="6">
    <source>
        <dbReference type="ARBA" id="ARBA00022556"/>
    </source>
</evidence>
<evidence type="ECO:0000256" key="10">
    <source>
        <dbReference type="ARBA" id="ARBA00022840"/>
    </source>
</evidence>
<protein>
    <recommendedName>
        <fullName evidence="4 13">Tetraacyldisaccharide 4'-kinase</fullName>
        <ecNumber evidence="3 13">2.7.1.130</ecNumber>
    </recommendedName>
    <alternativeName>
        <fullName evidence="12 13">Lipid A 4'-kinase</fullName>
    </alternativeName>
</protein>
<evidence type="ECO:0000256" key="4">
    <source>
        <dbReference type="ARBA" id="ARBA00016436"/>
    </source>
</evidence>
<comment type="similarity">
    <text evidence="13">Belongs to the LpxK family.</text>
</comment>
<reference evidence="15 16" key="1">
    <citation type="submission" date="2020-08" db="EMBL/GenBank/DDBJ databases">
        <title>Genomic Encyclopedia of Type Strains, Phase IV (KMG-IV): sequencing the most valuable type-strain genomes for metagenomic binning, comparative biology and taxonomic classification.</title>
        <authorList>
            <person name="Goeker M."/>
        </authorList>
    </citation>
    <scope>NUCLEOTIDE SEQUENCE [LARGE SCALE GENOMIC DNA]</scope>
    <source>
        <strain evidence="15 16">DSM 26723</strain>
    </source>
</reference>
<dbReference type="GO" id="GO:0009029">
    <property type="term" value="F:lipid-A 4'-kinase activity"/>
    <property type="evidence" value="ECO:0007669"/>
    <property type="project" value="UniProtKB-UniRule"/>
</dbReference>
<evidence type="ECO:0000256" key="13">
    <source>
        <dbReference type="HAMAP-Rule" id="MF_00409"/>
    </source>
</evidence>
<keyword evidence="7 13" id="KW-0808">Transferase</keyword>
<keyword evidence="6 13" id="KW-0441">Lipid A biosynthesis</keyword>
<keyword evidence="14" id="KW-0812">Transmembrane</keyword>
<evidence type="ECO:0000256" key="3">
    <source>
        <dbReference type="ARBA" id="ARBA00012071"/>
    </source>
</evidence>
<keyword evidence="5 13" id="KW-0444">Lipid biosynthesis</keyword>
<dbReference type="GO" id="GO:0005886">
    <property type="term" value="C:plasma membrane"/>
    <property type="evidence" value="ECO:0007669"/>
    <property type="project" value="TreeGrafter"/>
</dbReference>
<accession>A0A841HID7</accession>
<dbReference type="AlphaFoldDB" id="A0A841HID7"/>
<comment type="pathway">
    <text evidence="2 13">Glycolipid biosynthesis; lipid IV(A) biosynthesis; lipid IV(A) from (3R)-3-hydroxytetradecanoyl-[acyl-carrier-protein] and UDP-N-acetyl-alpha-D-glucosamine: step 6/6.</text>
</comment>
<keyword evidence="8 13" id="KW-0547">Nucleotide-binding</keyword>
<evidence type="ECO:0000256" key="5">
    <source>
        <dbReference type="ARBA" id="ARBA00022516"/>
    </source>
</evidence>
<dbReference type="InterPro" id="IPR027417">
    <property type="entry name" value="P-loop_NTPase"/>
</dbReference>
<dbReference type="GO" id="GO:0009245">
    <property type="term" value="P:lipid A biosynthetic process"/>
    <property type="evidence" value="ECO:0007669"/>
    <property type="project" value="UniProtKB-UniRule"/>
</dbReference>
<dbReference type="SUPFAM" id="SSF52540">
    <property type="entry name" value="P-loop containing nucleoside triphosphate hydrolases"/>
    <property type="match status" value="1"/>
</dbReference>
<evidence type="ECO:0000256" key="2">
    <source>
        <dbReference type="ARBA" id="ARBA00004870"/>
    </source>
</evidence>
<gene>
    <name evidence="13" type="primary">lpxK</name>
    <name evidence="15" type="ORF">HNQ60_000671</name>
</gene>
<dbReference type="GO" id="GO:0005524">
    <property type="term" value="F:ATP binding"/>
    <property type="evidence" value="ECO:0007669"/>
    <property type="project" value="UniProtKB-UniRule"/>
</dbReference>
<proteinExistence type="inferred from homology"/>
<dbReference type="HAMAP" id="MF_00409">
    <property type="entry name" value="LpxK"/>
    <property type="match status" value="1"/>
</dbReference>
<dbReference type="InterPro" id="IPR003758">
    <property type="entry name" value="LpxK"/>
</dbReference>
<dbReference type="EC" id="2.7.1.130" evidence="3 13"/>
<organism evidence="15 16">
    <name type="scientific">Povalibacter uvarum</name>
    <dbReference type="NCBI Taxonomy" id="732238"/>
    <lineage>
        <taxon>Bacteria</taxon>
        <taxon>Pseudomonadati</taxon>
        <taxon>Pseudomonadota</taxon>
        <taxon>Gammaproteobacteria</taxon>
        <taxon>Steroidobacterales</taxon>
        <taxon>Steroidobacteraceae</taxon>
        <taxon>Povalibacter</taxon>
    </lineage>
</organism>
<sequence>MASQGDLTLQRLWYEGRSRWLLIVLFPLSLLFRLVAAVRRIGYRSGILQVRHVSRPLIVVGNITVGGTGKTPFVMWLTQFLQAQGRRVGVVLRGYGGDSAHWPRDVHAETPTSEVGDEAVLHALRTGAIVVAGPDRVAAAARAIELGAEIVVCDDGLQHYRLGRDAEIAVADAQRGFGNQLLLPAGPLREPVSRLRSVDLLVKTLRSASPSQPLVVGLAEIVAQAHVGDAIGLATRRTRSLESFRGTRVHAIAGIGNPQAFFTSLRDAGLDIIEHPHPDHVALKREDIVFDDVAPVVMTEKDAVKCRTWADERHWAVRLETVVSPEDSARVSRLIETVMRSHAGTR</sequence>
<comment type="caution">
    <text evidence="15">The sequence shown here is derived from an EMBL/GenBank/DDBJ whole genome shotgun (WGS) entry which is preliminary data.</text>
</comment>
<comment type="function">
    <text evidence="1 13">Transfers the gamma-phosphate of ATP to the 4'-position of a tetraacyldisaccharide 1-phosphate intermediate (termed DS-1-P) to form tetraacyldisaccharide 1,4'-bis-phosphate (lipid IVA).</text>
</comment>
<dbReference type="NCBIfam" id="TIGR00682">
    <property type="entry name" value="lpxK"/>
    <property type="match status" value="1"/>
</dbReference>
<evidence type="ECO:0000256" key="9">
    <source>
        <dbReference type="ARBA" id="ARBA00022777"/>
    </source>
</evidence>
<dbReference type="Proteomes" id="UP000588068">
    <property type="component" value="Unassembled WGS sequence"/>
</dbReference>
<evidence type="ECO:0000256" key="14">
    <source>
        <dbReference type="SAM" id="Phobius"/>
    </source>
</evidence>
<comment type="catalytic activity">
    <reaction evidence="13">
        <text>a lipid A disaccharide + ATP = a lipid IVA + ADP + H(+)</text>
        <dbReference type="Rhea" id="RHEA:67840"/>
        <dbReference type="ChEBI" id="CHEBI:15378"/>
        <dbReference type="ChEBI" id="CHEBI:30616"/>
        <dbReference type="ChEBI" id="CHEBI:176343"/>
        <dbReference type="ChEBI" id="CHEBI:176425"/>
        <dbReference type="ChEBI" id="CHEBI:456216"/>
        <dbReference type="EC" id="2.7.1.130"/>
    </reaction>
</comment>
<dbReference type="Pfam" id="PF02606">
    <property type="entry name" value="LpxK"/>
    <property type="match status" value="1"/>
</dbReference>
<dbReference type="EMBL" id="JACHHZ010000001">
    <property type="protein sequence ID" value="MBB6091825.1"/>
    <property type="molecule type" value="Genomic_DNA"/>
</dbReference>
<feature type="transmembrane region" description="Helical" evidence="14">
    <location>
        <begin position="20"/>
        <end position="38"/>
    </location>
</feature>
<keyword evidence="9 13" id="KW-0418">Kinase</keyword>
<evidence type="ECO:0000313" key="15">
    <source>
        <dbReference type="EMBL" id="MBB6091825.1"/>
    </source>
</evidence>
<dbReference type="RefSeq" id="WP_184329599.1">
    <property type="nucleotide sequence ID" value="NZ_JACHHZ010000001.1"/>
</dbReference>
<evidence type="ECO:0000256" key="1">
    <source>
        <dbReference type="ARBA" id="ARBA00002274"/>
    </source>
</evidence>
<dbReference type="PANTHER" id="PTHR42724:SF1">
    <property type="entry name" value="TETRAACYLDISACCHARIDE 4'-KINASE, MITOCHONDRIAL-RELATED"/>
    <property type="match status" value="1"/>
</dbReference>
<evidence type="ECO:0000313" key="16">
    <source>
        <dbReference type="Proteomes" id="UP000588068"/>
    </source>
</evidence>
<name>A0A841HID7_9GAMM</name>
<keyword evidence="16" id="KW-1185">Reference proteome</keyword>
<dbReference type="UniPathway" id="UPA00359">
    <property type="reaction ID" value="UER00482"/>
</dbReference>
<dbReference type="GO" id="GO:0009244">
    <property type="term" value="P:lipopolysaccharide core region biosynthetic process"/>
    <property type="evidence" value="ECO:0007669"/>
    <property type="project" value="TreeGrafter"/>
</dbReference>
<feature type="binding site" evidence="13">
    <location>
        <begin position="64"/>
        <end position="71"/>
    </location>
    <ligand>
        <name>ATP</name>
        <dbReference type="ChEBI" id="CHEBI:30616"/>
    </ligand>
</feature>
<keyword evidence="11 13" id="KW-0443">Lipid metabolism</keyword>
<evidence type="ECO:0000256" key="7">
    <source>
        <dbReference type="ARBA" id="ARBA00022679"/>
    </source>
</evidence>
<evidence type="ECO:0000256" key="12">
    <source>
        <dbReference type="ARBA" id="ARBA00029757"/>
    </source>
</evidence>
<keyword evidence="14" id="KW-1133">Transmembrane helix</keyword>
<evidence type="ECO:0000256" key="11">
    <source>
        <dbReference type="ARBA" id="ARBA00023098"/>
    </source>
</evidence>
<keyword evidence="10 13" id="KW-0067">ATP-binding</keyword>